<evidence type="ECO:0000313" key="6">
    <source>
        <dbReference type="Proteomes" id="UP000184420"/>
    </source>
</evidence>
<dbReference type="InterPro" id="IPR017871">
    <property type="entry name" value="ABC_transporter-like_CS"/>
</dbReference>
<dbReference type="EMBL" id="FRBL01000001">
    <property type="protein sequence ID" value="SHK76915.1"/>
    <property type="molecule type" value="Genomic_DNA"/>
</dbReference>
<proteinExistence type="predicted"/>
<evidence type="ECO:0000256" key="2">
    <source>
        <dbReference type="ARBA" id="ARBA00022741"/>
    </source>
</evidence>
<sequence length="213" mass="23390">MADKVITMESVSKNYQDFAVLDIPKLELSTGIYWLKGENGAGKTTTMKVMAGLLPFRGEILLNGTVNSRRQPVQYRRLINYAEAEPLYPAYLTGRDLLELYFRTKGGDRAPVFAMATQMGVDNFVNNPVSSYSSGMLKKLSLVLAFVGNPAIILLDEPLITIDTKTLAQLYGIIQDSHSAGVSFIITSHQPLDSSQLTVAGTLTIENKNLILN</sequence>
<dbReference type="RefSeq" id="WP_073076954.1">
    <property type="nucleotide sequence ID" value="NZ_FRBL01000001.1"/>
</dbReference>
<reference evidence="5 6" key="1">
    <citation type="submission" date="2016-11" db="EMBL/GenBank/DDBJ databases">
        <authorList>
            <person name="Jaros S."/>
            <person name="Januszkiewicz K."/>
            <person name="Wedrychowicz H."/>
        </authorList>
    </citation>
    <scope>NUCLEOTIDE SEQUENCE [LARGE SCALE GENOMIC DNA]</scope>
    <source>
        <strain evidence="5 6">DSM 27406</strain>
    </source>
</reference>
<feature type="domain" description="ABC transporter" evidence="4">
    <location>
        <begin position="6"/>
        <end position="211"/>
    </location>
</feature>
<dbReference type="PROSITE" id="PS50893">
    <property type="entry name" value="ABC_TRANSPORTER_2"/>
    <property type="match status" value="1"/>
</dbReference>
<dbReference type="Proteomes" id="UP000184420">
    <property type="component" value="Unassembled WGS sequence"/>
</dbReference>
<dbReference type="PANTHER" id="PTHR42939:SF1">
    <property type="entry name" value="ABC TRANSPORTER ATP-BINDING PROTEIN ALBC-RELATED"/>
    <property type="match status" value="1"/>
</dbReference>
<dbReference type="GO" id="GO:0016887">
    <property type="term" value="F:ATP hydrolysis activity"/>
    <property type="evidence" value="ECO:0007669"/>
    <property type="project" value="InterPro"/>
</dbReference>
<dbReference type="PROSITE" id="PS00211">
    <property type="entry name" value="ABC_TRANSPORTER_1"/>
    <property type="match status" value="1"/>
</dbReference>
<organism evidence="5 6">
    <name type="scientific">Chitinophaga jiangningensis</name>
    <dbReference type="NCBI Taxonomy" id="1419482"/>
    <lineage>
        <taxon>Bacteria</taxon>
        <taxon>Pseudomonadati</taxon>
        <taxon>Bacteroidota</taxon>
        <taxon>Chitinophagia</taxon>
        <taxon>Chitinophagales</taxon>
        <taxon>Chitinophagaceae</taxon>
        <taxon>Chitinophaga</taxon>
    </lineage>
</organism>
<keyword evidence="1" id="KW-0813">Transport</keyword>
<evidence type="ECO:0000313" key="5">
    <source>
        <dbReference type="EMBL" id="SHK76915.1"/>
    </source>
</evidence>
<dbReference type="STRING" id="1419482.SAMN05444266_10179"/>
<name>A0A1M6V693_9BACT</name>
<dbReference type="Gene3D" id="3.40.50.300">
    <property type="entry name" value="P-loop containing nucleotide triphosphate hydrolases"/>
    <property type="match status" value="1"/>
</dbReference>
<accession>A0A1M6V693</accession>
<protein>
    <submittedName>
        <fullName evidence="5">ABC-2 type transport system ATP-binding protein</fullName>
    </submittedName>
</protein>
<dbReference type="InterPro" id="IPR003593">
    <property type="entry name" value="AAA+_ATPase"/>
</dbReference>
<dbReference type="SUPFAM" id="SSF52540">
    <property type="entry name" value="P-loop containing nucleoside triphosphate hydrolases"/>
    <property type="match status" value="1"/>
</dbReference>
<evidence type="ECO:0000256" key="3">
    <source>
        <dbReference type="ARBA" id="ARBA00022840"/>
    </source>
</evidence>
<dbReference type="InterPro" id="IPR027417">
    <property type="entry name" value="P-loop_NTPase"/>
</dbReference>
<dbReference type="Pfam" id="PF00005">
    <property type="entry name" value="ABC_tran"/>
    <property type="match status" value="1"/>
</dbReference>
<keyword evidence="2" id="KW-0547">Nucleotide-binding</keyword>
<dbReference type="PANTHER" id="PTHR42939">
    <property type="entry name" value="ABC TRANSPORTER ATP-BINDING PROTEIN ALBC-RELATED"/>
    <property type="match status" value="1"/>
</dbReference>
<dbReference type="InterPro" id="IPR051782">
    <property type="entry name" value="ABC_Transporter_VariousFunc"/>
</dbReference>
<dbReference type="AlphaFoldDB" id="A0A1M6V693"/>
<dbReference type="GO" id="GO:0005524">
    <property type="term" value="F:ATP binding"/>
    <property type="evidence" value="ECO:0007669"/>
    <property type="project" value="UniProtKB-KW"/>
</dbReference>
<dbReference type="SMART" id="SM00382">
    <property type="entry name" value="AAA"/>
    <property type="match status" value="1"/>
</dbReference>
<evidence type="ECO:0000259" key="4">
    <source>
        <dbReference type="PROSITE" id="PS50893"/>
    </source>
</evidence>
<evidence type="ECO:0000256" key="1">
    <source>
        <dbReference type="ARBA" id="ARBA00022448"/>
    </source>
</evidence>
<keyword evidence="3 5" id="KW-0067">ATP-binding</keyword>
<gene>
    <name evidence="5" type="ORF">SAMN05444266_10179</name>
</gene>
<dbReference type="OrthoDB" id="9801987at2"/>
<dbReference type="InterPro" id="IPR003439">
    <property type="entry name" value="ABC_transporter-like_ATP-bd"/>
</dbReference>
<keyword evidence="6" id="KW-1185">Reference proteome</keyword>